<reference evidence="6 7" key="1">
    <citation type="submission" date="2018-12" db="EMBL/GenBank/DDBJ databases">
        <authorList>
            <consortium name="Pathogen Informatics"/>
        </authorList>
    </citation>
    <scope>NUCLEOTIDE SEQUENCE [LARGE SCALE GENOMIC DNA]</scope>
    <source>
        <strain evidence="6 7">NCTC6754</strain>
    </source>
</reference>
<evidence type="ECO:0000256" key="5">
    <source>
        <dbReference type="SAM" id="Phobius"/>
    </source>
</evidence>
<comment type="similarity">
    <text evidence="2">Belongs to the major facilitator superfamily.</text>
</comment>
<dbReference type="EMBL" id="LR134190">
    <property type="protein sequence ID" value="VEB59772.1"/>
    <property type="molecule type" value="Genomic_DNA"/>
</dbReference>
<dbReference type="Proteomes" id="UP000269208">
    <property type="component" value="Chromosome"/>
</dbReference>
<keyword evidence="5" id="KW-1133">Transmembrane helix</keyword>
<comment type="subcellular location">
    <subcellularLocation>
        <location evidence="1">Cell membrane</location>
        <topology evidence="1">Multi-pass membrane protein</topology>
    </subcellularLocation>
</comment>
<dbReference type="PANTHER" id="PTHR43271">
    <property type="entry name" value="BLL2771 PROTEIN"/>
    <property type="match status" value="1"/>
</dbReference>
<feature type="transmembrane region" description="Helical" evidence="5">
    <location>
        <begin position="37"/>
        <end position="59"/>
    </location>
</feature>
<accession>A0A447U3L8</accession>
<protein>
    <submittedName>
        <fullName evidence="6">Membrane protein</fullName>
    </submittedName>
</protein>
<dbReference type="GO" id="GO:0005886">
    <property type="term" value="C:plasma membrane"/>
    <property type="evidence" value="ECO:0007669"/>
    <property type="project" value="UniProtKB-SubCell"/>
</dbReference>
<evidence type="ECO:0000256" key="3">
    <source>
        <dbReference type="ARBA" id="ARBA00022448"/>
    </source>
</evidence>
<proteinExistence type="inferred from homology"/>
<dbReference type="AlphaFoldDB" id="A0A447U3L8"/>
<sequence length="95" mass="11184">MSRTTILDDATASDIDEQRHSQPVQFIKRGTAPFMRVTLALFSAGLATFALLYCVQPILPVLSQEFWRLPRQQQRFTFYFYRHAGYRLTFYRPAF</sequence>
<evidence type="ECO:0000313" key="7">
    <source>
        <dbReference type="Proteomes" id="UP000269208"/>
    </source>
</evidence>
<keyword evidence="5" id="KW-0812">Transmembrane</keyword>
<evidence type="ECO:0000256" key="4">
    <source>
        <dbReference type="ARBA" id="ARBA00022475"/>
    </source>
</evidence>
<evidence type="ECO:0000256" key="1">
    <source>
        <dbReference type="ARBA" id="ARBA00004651"/>
    </source>
</evidence>
<keyword evidence="5" id="KW-0472">Membrane</keyword>
<name>A0A447U3L8_SALET</name>
<evidence type="ECO:0000256" key="2">
    <source>
        <dbReference type="ARBA" id="ARBA00008335"/>
    </source>
</evidence>
<dbReference type="PANTHER" id="PTHR43271:SF1">
    <property type="entry name" value="INNER MEMBRANE TRANSPORT PROTEIN YNFM"/>
    <property type="match status" value="1"/>
</dbReference>
<keyword evidence="3" id="KW-0813">Transport</keyword>
<organism evidence="6 7">
    <name type="scientific">Salmonella enterica I</name>
    <dbReference type="NCBI Taxonomy" id="59201"/>
    <lineage>
        <taxon>Bacteria</taxon>
        <taxon>Pseudomonadati</taxon>
        <taxon>Pseudomonadota</taxon>
        <taxon>Gammaproteobacteria</taxon>
        <taxon>Enterobacterales</taxon>
        <taxon>Enterobacteriaceae</taxon>
        <taxon>Salmonella</taxon>
    </lineage>
</organism>
<keyword evidence="4" id="KW-1003">Cell membrane</keyword>
<evidence type="ECO:0000313" key="6">
    <source>
        <dbReference type="EMBL" id="VEB59772.1"/>
    </source>
</evidence>
<gene>
    <name evidence="6" type="primary">ynfM_2</name>
    <name evidence="6" type="ORF">NCTC6754_06091</name>
</gene>